<organism evidence="1 2">
    <name type="scientific">Gonapodya prolifera (strain JEL478)</name>
    <name type="common">Monoblepharis prolifera</name>
    <dbReference type="NCBI Taxonomy" id="1344416"/>
    <lineage>
        <taxon>Eukaryota</taxon>
        <taxon>Fungi</taxon>
        <taxon>Fungi incertae sedis</taxon>
        <taxon>Chytridiomycota</taxon>
        <taxon>Chytridiomycota incertae sedis</taxon>
        <taxon>Monoblepharidomycetes</taxon>
        <taxon>Monoblepharidales</taxon>
        <taxon>Gonapodyaceae</taxon>
        <taxon>Gonapodya</taxon>
    </lineage>
</organism>
<proteinExistence type="predicted"/>
<evidence type="ECO:0000313" key="1">
    <source>
        <dbReference type="EMBL" id="KXS18480.1"/>
    </source>
</evidence>
<dbReference type="AlphaFoldDB" id="A0A139AP10"/>
<protein>
    <submittedName>
        <fullName evidence="1">Uncharacterized protein</fullName>
    </submittedName>
</protein>
<accession>A0A139AP10</accession>
<sequence>MPCSLKFYLQRDHQNLVRMWDNAFPSLWYVWGEGSHRDIDDGQPFPETFEVVFGTSGSSLTWARGIEMLVERLRKTRKCEYVFTHDDGEDSS</sequence>
<dbReference type="STRING" id="1344416.A0A139AP10"/>
<name>A0A139AP10_GONPJ</name>
<evidence type="ECO:0000313" key="2">
    <source>
        <dbReference type="Proteomes" id="UP000070544"/>
    </source>
</evidence>
<reference evidence="1 2" key="1">
    <citation type="journal article" date="2015" name="Genome Biol. Evol.">
        <title>Phylogenomic analyses indicate that early fungi evolved digesting cell walls of algal ancestors of land plants.</title>
        <authorList>
            <person name="Chang Y."/>
            <person name="Wang S."/>
            <person name="Sekimoto S."/>
            <person name="Aerts A.L."/>
            <person name="Choi C."/>
            <person name="Clum A."/>
            <person name="LaButti K.M."/>
            <person name="Lindquist E.A."/>
            <person name="Yee Ngan C."/>
            <person name="Ohm R.A."/>
            <person name="Salamov A.A."/>
            <person name="Grigoriev I.V."/>
            <person name="Spatafora J.W."/>
            <person name="Berbee M.L."/>
        </authorList>
    </citation>
    <scope>NUCLEOTIDE SEQUENCE [LARGE SCALE GENOMIC DNA]</scope>
    <source>
        <strain evidence="1 2">JEL478</strain>
    </source>
</reference>
<keyword evidence="2" id="KW-1185">Reference proteome</keyword>
<dbReference type="Proteomes" id="UP000070544">
    <property type="component" value="Unassembled WGS sequence"/>
</dbReference>
<gene>
    <name evidence="1" type="ORF">M427DRAFT_53853</name>
</gene>
<dbReference type="EMBL" id="KQ965742">
    <property type="protein sequence ID" value="KXS18480.1"/>
    <property type="molecule type" value="Genomic_DNA"/>
</dbReference>
<dbReference type="OrthoDB" id="2014201at2759"/>